<evidence type="ECO:0000313" key="3">
    <source>
        <dbReference type="Proteomes" id="UP000292507"/>
    </source>
</evidence>
<keyword evidence="1" id="KW-0472">Membrane</keyword>
<dbReference type="RefSeq" id="WP_104526953.1">
    <property type="nucleotide sequence ID" value="NZ_POQT01000003.1"/>
</dbReference>
<name>A0A4Q7YBM9_9ACTN</name>
<keyword evidence="1" id="KW-0812">Transmembrane</keyword>
<dbReference type="AlphaFoldDB" id="A0A4Q7YBM9"/>
<evidence type="ECO:0000256" key="1">
    <source>
        <dbReference type="SAM" id="Phobius"/>
    </source>
</evidence>
<keyword evidence="1" id="KW-1133">Transmembrane helix</keyword>
<accession>A0A4Q7YBM9</accession>
<feature type="transmembrane region" description="Helical" evidence="1">
    <location>
        <begin position="12"/>
        <end position="31"/>
    </location>
</feature>
<keyword evidence="3" id="KW-1185">Reference proteome</keyword>
<dbReference type="OrthoDB" id="3509998at2"/>
<dbReference type="EMBL" id="SHKV01000001">
    <property type="protein sequence ID" value="RZU34014.1"/>
    <property type="molecule type" value="Genomic_DNA"/>
</dbReference>
<dbReference type="Proteomes" id="UP000292507">
    <property type="component" value="Unassembled WGS sequence"/>
</dbReference>
<gene>
    <name evidence="2" type="ORF">BKA19_3763</name>
</gene>
<evidence type="ECO:0000313" key="2">
    <source>
        <dbReference type="EMBL" id="RZU34014.1"/>
    </source>
</evidence>
<protein>
    <submittedName>
        <fullName evidence="2">Uncharacterized protein</fullName>
    </submittedName>
</protein>
<proteinExistence type="predicted"/>
<feature type="transmembrane region" description="Helical" evidence="1">
    <location>
        <begin position="37"/>
        <end position="59"/>
    </location>
</feature>
<comment type="caution">
    <text evidence="2">The sequence shown here is derived from an EMBL/GenBank/DDBJ whole genome shotgun (WGS) entry which is preliminary data.</text>
</comment>
<organism evidence="2 3">
    <name type="scientific">Blastococcus saxobsidens</name>
    <dbReference type="NCBI Taxonomy" id="138336"/>
    <lineage>
        <taxon>Bacteria</taxon>
        <taxon>Bacillati</taxon>
        <taxon>Actinomycetota</taxon>
        <taxon>Actinomycetes</taxon>
        <taxon>Geodermatophilales</taxon>
        <taxon>Geodermatophilaceae</taxon>
        <taxon>Blastococcus</taxon>
    </lineage>
</organism>
<reference evidence="2 3" key="1">
    <citation type="submission" date="2019-02" db="EMBL/GenBank/DDBJ databases">
        <title>Sequencing the genomes of 1000 actinobacteria strains.</title>
        <authorList>
            <person name="Klenk H.-P."/>
        </authorList>
    </citation>
    <scope>NUCLEOTIDE SEQUENCE [LARGE SCALE GENOMIC DNA]</scope>
    <source>
        <strain evidence="2 3">DSM 44509</strain>
    </source>
</reference>
<sequence>MSARQPWRLPPGAVAAASVLLSVVIGIWLTVDDLATRTLIAVAVGMLTTVVGLQIDIGLRLAERARRQDQHGRLLELVEQQPHFLPAVTSMLASATATMQTTKVPLFRQAVDNVVESARIRLNELEQGRMHCPANDSALMVDQWAEVQRSVRATTIPRADMSWWQSAVGRSYLERNAQAVVRGVEVERIFLLDDLDPDTVDLLDRTSAAGVSVLVVERASLPADLRINVVLYDEQLCVDELTNADGEVVEFVYSTNSADLARICTLYGRLRSVAQPYSRSLPAAPATGGTHTAPAVVVAPRSGDADVVELPVG</sequence>